<dbReference type="Proteomes" id="UP000824540">
    <property type="component" value="Unassembled WGS sequence"/>
</dbReference>
<dbReference type="EMBL" id="JAFBMS010000047">
    <property type="protein sequence ID" value="KAG9340034.1"/>
    <property type="molecule type" value="Genomic_DNA"/>
</dbReference>
<keyword evidence="2" id="KW-1185">Reference proteome</keyword>
<name>A0A8T2NJ45_9TELE</name>
<dbReference type="AlphaFoldDB" id="A0A8T2NJ45"/>
<evidence type="ECO:0000313" key="2">
    <source>
        <dbReference type="Proteomes" id="UP000824540"/>
    </source>
</evidence>
<proteinExistence type="predicted"/>
<reference evidence="1" key="1">
    <citation type="thesis" date="2021" institute="BYU ScholarsArchive" country="Provo, UT, USA">
        <title>Applications of and Algorithms for Genome Assembly and Genomic Analyses with an Emphasis on Marine Teleosts.</title>
        <authorList>
            <person name="Pickett B.D."/>
        </authorList>
    </citation>
    <scope>NUCLEOTIDE SEQUENCE</scope>
    <source>
        <strain evidence="1">HI-2016</strain>
    </source>
</reference>
<evidence type="ECO:0000313" key="1">
    <source>
        <dbReference type="EMBL" id="KAG9340034.1"/>
    </source>
</evidence>
<comment type="caution">
    <text evidence="1">The sequence shown here is derived from an EMBL/GenBank/DDBJ whole genome shotgun (WGS) entry which is preliminary data.</text>
</comment>
<sequence length="127" mass="13924">MAANVNSGAGQGMQTKQQLPLKGVLSLLGRDRRCSSIIHLLRLEKRKQHTGFLSFPLVLTPRCAHRKHIPSGSWLKTVESSNVETSNVGGGGRAAAVCILSHVPQFLQHSFSHHRSDLHTDHFQQSG</sequence>
<protein>
    <submittedName>
        <fullName evidence="1">Uncharacterized protein</fullName>
    </submittedName>
</protein>
<organism evidence="1 2">
    <name type="scientific">Albula glossodonta</name>
    <name type="common">roundjaw bonefish</name>
    <dbReference type="NCBI Taxonomy" id="121402"/>
    <lineage>
        <taxon>Eukaryota</taxon>
        <taxon>Metazoa</taxon>
        <taxon>Chordata</taxon>
        <taxon>Craniata</taxon>
        <taxon>Vertebrata</taxon>
        <taxon>Euteleostomi</taxon>
        <taxon>Actinopterygii</taxon>
        <taxon>Neopterygii</taxon>
        <taxon>Teleostei</taxon>
        <taxon>Albuliformes</taxon>
        <taxon>Albulidae</taxon>
        <taxon>Albula</taxon>
    </lineage>
</organism>
<gene>
    <name evidence="1" type="ORF">JZ751_022145</name>
</gene>
<accession>A0A8T2NJ45</accession>